<keyword evidence="4" id="KW-1185">Reference proteome</keyword>
<feature type="domain" description="Thioredoxin" evidence="2">
    <location>
        <begin position="20"/>
        <end position="150"/>
    </location>
</feature>
<reference evidence="3 4" key="1">
    <citation type="journal article" date="2009" name="Science">
        <title>Green evolution and dynamic adaptations revealed by genomes of the marine picoeukaryotes Micromonas.</title>
        <authorList>
            <person name="Worden A.Z."/>
            <person name="Lee J.H."/>
            <person name="Mock T."/>
            <person name="Rouze P."/>
            <person name="Simmons M.P."/>
            <person name="Aerts A.L."/>
            <person name="Allen A.E."/>
            <person name="Cuvelier M.L."/>
            <person name="Derelle E."/>
            <person name="Everett M.V."/>
            <person name="Foulon E."/>
            <person name="Grimwood J."/>
            <person name="Gundlach H."/>
            <person name="Henrissat B."/>
            <person name="Napoli C."/>
            <person name="McDonald S.M."/>
            <person name="Parker M.S."/>
            <person name="Rombauts S."/>
            <person name="Salamov A."/>
            <person name="Von Dassow P."/>
            <person name="Badger J.H."/>
            <person name="Coutinho P.M."/>
            <person name="Demir E."/>
            <person name="Dubchak I."/>
            <person name="Gentemann C."/>
            <person name="Eikrem W."/>
            <person name="Gready J.E."/>
            <person name="John U."/>
            <person name="Lanier W."/>
            <person name="Lindquist E.A."/>
            <person name="Lucas S."/>
            <person name="Mayer K.F."/>
            <person name="Moreau H."/>
            <person name="Not F."/>
            <person name="Otillar R."/>
            <person name="Panaud O."/>
            <person name="Pangilinan J."/>
            <person name="Paulsen I."/>
            <person name="Piegu B."/>
            <person name="Poliakov A."/>
            <person name="Robbens S."/>
            <person name="Schmutz J."/>
            <person name="Toulza E."/>
            <person name="Wyss T."/>
            <person name="Zelensky A."/>
            <person name="Zhou K."/>
            <person name="Armbrust E.V."/>
            <person name="Bhattacharya D."/>
            <person name="Goodenough U.W."/>
            <person name="Van de Peer Y."/>
            <person name="Grigoriev I.V."/>
        </authorList>
    </citation>
    <scope>NUCLEOTIDE SEQUENCE [LARGE SCALE GENOMIC DNA]</scope>
    <source>
        <strain evidence="4">RCC299 / NOUM17</strain>
    </source>
</reference>
<organism evidence="3 4">
    <name type="scientific">Micromonas commoda (strain RCC299 / NOUM17 / CCMP2709)</name>
    <name type="common">Picoplanktonic green alga</name>
    <dbReference type="NCBI Taxonomy" id="296587"/>
    <lineage>
        <taxon>Eukaryota</taxon>
        <taxon>Viridiplantae</taxon>
        <taxon>Chlorophyta</taxon>
        <taxon>Mamiellophyceae</taxon>
        <taxon>Mamiellales</taxon>
        <taxon>Mamiellaceae</taxon>
        <taxon>Micromonas</taxon>
    </lineage>
</organism>
<dbReference type="OrthoDB" id="10263751at2759"/>
<dbReference type="RefSeq" id="XP_002509120.1">
    <property type="nucleotide sequence ID" value="XM_002509074.1"/>
</dbReference>
<sequence>MAATRLSLNTASFAPSRVARPAGRRAMRCNAAAKGIQGDGKVQLCISKEQFDAINDKAGDSLVAVQISTKTCGPCKVVYPYFAGLSEELPAVSFVKIMGDHDADTRALMKEWGVRVVPLFMLFRNGEKVTEWSGAKPEVLRENVIEACNDKEKATMVTA</sequence>
<dbReference type="AlphaFoldDB" id="C1FJN7"/>
<evidence type="ECO:0000256" key="1">
    <source>
        <dbReference type="ARBA" id="ARBA00023157"/>
    </source>
</evidence>
<evidence type="ECO:0000313" key="3">
    <source>
        <dbReference type="EMBL" id="ACO70378.1"/>
    </source>
</evidence>
<dbReference type="InterPro" id="IPR036249">
    <property type="entry name" value="Thioredoxin-like_sf"/>
</dbReference>
<dbReference type="Proteomes" id="UP000002009">
    <property type="component" value="Chromosome 12"/>
</dbReference>
<dbReference type="KEGG" id="mis:MICPUN_62922"/>
<dbReference type="CDD" id="cd02947">
    <property type="entry name" value="TRX_family"/>
    <property type="match status" value="1"/>
</dbReference>
<dbReference type="EMBL" id="CP001577">
    <property type="protein sequence ID" value="ACO70378.1"/>
    <property type="molecule type" value="Genomic_DNA"/>
</dbReference>
<keyword evidence="1" id="KW-1015">Disulfide bond</keyword>
<protein>
    <submittedName>
        <fullName evidence="3">Thioredoxin-like protein</fullName>
    </submittedName>
</protein>
<dbReference type="FunCoup" id="C1FJN7">
    <property type="interactions" value="580"/>
</dbReference>
<dbReference type="PROSITE" id="PS51352">
    <property type="entry name" value="THIOREDOXIN_2"/>
    <property type="match status" value="1"/>
</dbReference>
<dbReference type="eggNOG" id="KOG0907">
    <property type="taxonomic scope" value="Eukaryota"/>
</dbReference>
<dbReference type="GeneID" id="8248259"/>
<name>C1FJN7_MICCC</name>
<gene>
    <name evidence="3" type="ORF">MICPUN_62922</name>
</gene>
<dbReference type="Gene3D" id="3.40.30.10">
    <property type="entry name" value="Glutaredoxin"/>
    <property type="match status" value="1"/>
</dbReference>
<dbReference type="InterPro" id="IPR013766">
    <property type="entry name" value="Thioredoxin_domain"/>
</dbReference>
<proteinExistence type="predicted"/>
<dbReference type="Pfam" id="PF00085">
    <property type="entry name" value="Thioredoxin"/>
    <property type="match status" value="1"/>
</dbReference>
<dbReference type="InParanoid" id="C1FJN7"/>
<dbReference type="OMA" id="RALMKEW"/>
<accession>C1FJN7</accession>
<evidence type="ECO:0000313" key="4">
    <source>
        <dbReference type="Proteomes" id="UP000002009"/>
    </source>
</evidence>
<dbReference type="STRING" id="296587.C1FJN7"/>
<dbReference type="PANTHER" id="PTHR46115">
    <property type="entry name" value="THIOREDOXIN-LIKE PROTEIN 1"/>
    <property type="match status" value="1"/>
</dbReference>
<dbReference type="SUPFAM" id="SSF52833">
    <property type="entry name" value="Thioredoxin-like"/>
    <property type="match status" value="1"/>
</dbReference>
<evidence type="ECO:0000259" key="2">
    <source>
        <dbReference type="PROSITE" id="PS51352"/>
    </source>
</evidence>